<feature type="domain" description="Peptidase C39-like" evidence="1">
    <location>
        <begin position="10"/>
        <end position="139"/>
    </location>
</feature>
<reference evidence="3" key="1">
    <citation type="submission" date="2017-02" db="EMBL/GenBank/DDBJ databases">
        <authorList>
            <person name="Varghese N."/>
            <person name="Submissions S."/>
        </authorList>
    </citation>
    <scope>NUCLEOTIDE SEQUENCE [LARGE SCALE GENOMIC DNA]</scope>
    <source>
        <strain evidence="3">DSM 23966</strain>
    </source>
</reference>
<keyword evidence="3" id="KW-1185">Reference proteome</keyword>
<name>A0A1T4YJY9_9BACL</name>
<dbReference type="Proteomes" id="UP000190042">
    <property type="component" value="Unassembled WGS sequence"/>
</dbReference>
<protein>
    <recommendedName>
        <fullName evidence="1">Peptidase C39-like domain-containing protein</fullName>
    </recommendedName>
</protein>
<dbReference type="AlphaFoldDB" id="A0A1T4YJY9"/>
<organism evidence="2 3">
    <name type="scientific">Sporosarcina newyorkensis</name>
    <dbReference type="NCBI Taxonomy" id="759851"/>
    <lineage>
        <taxon>Bacteria</taxon>
        <taxon>Bacillati</taxon>
        <taxon>Bacillota</taxon>
        <taxon>Bacilli</taxon>
        <taxon>Bacillales</taxon>
        <taxon>Caryophanaceae</taxon>
        <taxon>Sporosarcina</taxon>
    </lineage>
</organism>
<gene>
    <name evidence="2" type="ORF">SAMN04244570_2762</name>
</gene>
<evidence type="ECO:0000313" key="2">
    <source>
        <dbReference type="EMBL" id="SKB01585.1"/>
    </source>
</evidence>
<dbReference type="InterPro" id="IPR039564">
    <property type="entry name" value="Peptidase_C39-like"/>
</dbReference>
<evidence type="ECO:0000313" key="3">
    <source>
        <dbReference type="Proteomes" id="UP000190042"/>
    </source>
</evidence>
<dbReference type="Pfam" id="PF13529">
    <property type="entry name" value="Peptidase_C39_2"/>
    <property type="match status" value="1"/>
</dbReference>
<evidence type="ECO:0000259" key="1">
    <source>
        <dbReference type="Pfam" id="PF13529"/>
    </source>
</evidence>
<sequence>MSKFIEVQGKSQHDIDIKPPYRASACGPVTAFVLLRHLFPSRQLPDINELYRQLGGTKIGLPTWRFIRNLDRMLGPDWHVKVCDVKEAMHQLEEGRPVALKFDKWFRLKWRGRFSYDYHWVVLVGYDYIEGILHLLVHDNGGRNRPSIVQTIPYEPNKKILTFVKIEPSKR</sequence>
<accession>A0A1T4YJY9</accession>
<proteinExistence type="predicted"/>
<dbReference type="EMBL" id="FUYJ01000005">
    <property type="protein sequence ID" value="SKB01585.1"/>
    <property type="molecule type" value="Genomic_DNA"/>
</dbReference>
<dbReference type="RefSeq" id="WP_009498154.1">
    <property type="nucleotide sequence ID" value="NZ_FUYJ01000005.1"/>
</dbReference>